<protein>
    <submittedName>
        <fullName evidence="2">Uncharacterized protein</fullName>
    </submittedName>
</protein>
<feature type="compositionally biased region" description="Polar residues" evidence="1">
    <location>
        <begin position="33"/>
        <end position="47"/>
    </location>
</feature>
<gene>
    <name evidence="2" type="ORF">DEO72_LG11g2247</name>
</gene>
<sequence>MTCCHTYRPQPIEHVRETMLRIIHHPSVLAKTSTLTPTTLANPSHNSRVPRAHPPSRATTQGIPRALTPIPSHNSRDTFRAITQGTPAIPPLKHHQKACRSRLQNQPKVATAKSPGGASFQIAWRGMRIAKRLRTTKATDTAWRDDPHRLAHAL</sequence>
<accession>A0A4D6NPJ2</accession>
<reference evidence="2 3" key="1">
    <citation type="submission" date="2019-04" db="EMBL/GenBank/DDBJ databases">
        <title>An improved genome assembly and genetic linkage map for asparagus bean, Vigna unguiculata ssp. sesquipedialis.</title>
        <authorList>
            <person name="Xia Q."/>
            <person name="Zhang R."/>
            <person name="Dong Y."/>
        </authorList>
    </citation>
    <scope>NUCLEOTIDE SEQUENCE [LARGE SCALE GENOMIC DNA]</scope>
    <source>
        <tissue evidence="2">Leaf</tissue>
    </source>
</reference>
<proteinExistence type="predicted"/>
<dbReference type="AlphaFoldDB" id="A0A4D6NPJ2"/>
<dbReference type="Proteomes" id="UP000501690">
    <property type="component" value="Linkage Group LG11"/>
</dbReference>
<evidence type="ECO:0000313" key="3">
    <source>
        <dbReference type="Proteomes" id="UP000501690"/>
    </source>
</evidence>
<feature type="region of interest" description="Disordered" evidence="1">
    <location>
        <begin position="33"/>
        <end position="74"/>
    </location>
</feature>
<organism evidence="2 3">
    <name type="scientific">Vigna unguiculata</name>
    <name type="common">Cowpea</name>
    <dbReference type="NCBI Taxonomy" id="3917"/>
    <lineage>
        <taxon>Eukaryota</taxon>
        <taxon>Viridiplantae</taxon>
        <taxon>Streptophyta</taxon>
        <taxon>Embryophyta</taxon>
        <taxon>Tracheophyta</taxon>
        <taxon>Spermatophyta</taxon>
        <taxon>Magnoliopsida</taxon>
        <taxon>eudicotyledons</taxon>
        <taxon>Gunneridae</taxon>
        <taxon>Pentapetalae</taxon>
        <taxon>rosids</taxon>
        <taxon>fabids</taxon>
        <taxon>Fabales</taxon>
        <taxon>Fabaceae</taxon>
        <taxon>Papilionoideae</taxon>
        <taxon>50 kb inversion clade</taxon>
        <taxon>NPAAA clade</taxon>
        <taxon>indigoferoid/millettioid clade</taxon>
        <taxon>Phaseoleae</taxon>
        <taxon>Vigna</taxon>
    </lineage>
</organism>
<keyword evidence="3" id="KW-1185">Reference proteome</keyword>
<evidence type="ECO:0000256" key="1">
    <source>
        <dbReference type="SAM" id="MobiDB-lite"/>
    </source>
</evidence>
<name>A0A4D6NPJ2_VIGUN</name>
<evidence type="ECO:0000313" key="2">
    <source>
        <dbReference type="EMBL" id="QCE15238.1"/>
    </source>
</evidence>
<dbReference type="EMBL" id="CP039355">
    <property type="protein sequence ID" value="QCE15238.1"/>
    <property type="molecule type" value="Genomic_DNA"/>
</dbReference>